<reference evidence="2 3" key="1">
    <citation type="journal article" date="2012" name="J. Bacteriol.">
        <title>Draft Genome Sequence of Salimicrobium sp. Strain MJ3, Isolated from Myulchi-Jeot, Korean Fermented Seafood.</title>
        <authorList>
            <person name="Lee S.H."/>
            <person name="Jung J.Y."/>
            <person name="Jeon C.O."/>
        </authorList>
    </citation>
    <scope>NUCLEOTIDE SEQUENCE [LARGE SCALE GENOMIC DNA]</scope>
    <source>
        <strain evidence="2 3">MJ3</strain>
    </source>
</reference>
<sequence length="628" mass="72288">MNWLKQLYETYEENKQEIGEIKIRDNGQEYTLLPIAHTTQNAHIEVYVTSEGRFHSAYVIDKEDTGTTIPTTEDSANRAGAKVAPYPLHDKLVYVAGDYSDYTGENKTENFNAYIKQLEEWANSLYTHEDVKSVYEYLKNATLISDLIMEDILHEDSSGKLLKKWSKEMEEERGPKPDIFKVLPGDQQAAFIRFRIHDPVKEHKPIWKNKNVFNAYVNFYESQFEEEDLCFVLGKRLPKTTKHASKIRNAADKAKLISANDTSGFTFRGRFTDSEQVAGISYEASQKAHNALKWLIRRQGTAIGERVFLVWGQKNPDAPDLRNDSLSLTPDIKFNNEVVTKEGYAKEFSKALKGYRHNLPPEENVNIIILDAATTGRLGVLYYKTLIIDDYLDRLRNWHTTTVWKQSIKREKEKIYFFGAPSLKDIAYAAYGFSADDKIIRDTIERLIPSIIDQRPVPTDLARQTFQRASSPESMQQWMWEKTLGVSCALINNSLSKKGEGKDLAIEYDNEDRSYLFGRLLASADVLERRAHGADENRPTNAIRYMSAFSKHPARTWKVIREQLLPYQQRLGRQGIDVLRVMESVESTMHSTQYNDQPLTGLYLLGFSSQREELFKSKKDKEGEMTNE</sequence>
<dbReference type="STRING" id="1230341.AAV35_008355"/>
<proteinExistence type="predicted"/>
<dbReference type="EMBL" id="AMPQ01000044">
    <property type="protein sequence ID" value="EKE30554.1"/>
    <property type="molecule type" value="Genomic_DNA"/>
</dbReference>
<dbReference type="AlphaFoldDB" id="K2GJC4"/>
<dbReference type="Proteomes" id="UP000011746">
    <property type="component" value="Unassembled WGS sequence"/>
</dbReference>
<accession>K2GJC4</accession>
<name>K2GJC4_9BACI</name>
<evidence type="ECO:0000313" key="1">
    <source>
        <dbReference type="EMBL" id="AKG04810.1"/>
    </source>
</evidence>
<keyword evidence="3" id="KW-1185">Reference proteome</keyword>
<evidence type="ECO:0000313" key="4">
    <source>
        <dbReference type="Proteomes" id="UP000092654"/>
    </source>
</evidence>
<reference evidence="1" key="3">
    <citation type="submission" date="2016-11" db="EMBL/GenBank/DDBJ databases">
        <title>Salimicrobium jeotgali MJ3, isolated from Myulchi jeot, a traditional Korean fermented seafood.</title>
        <authorList>
            <person name="Kim K.H."/>
            <person name="Jeon C.O."/>
            <person name="Jin H.M."/>
        </authorList>
    </citation>
    <scope>NUCLEOTIDE SEQUENCE</scope>
    <source>
        <strain evidence="1">MJ3</strain>
    </source>
</reference>
<dbReference type="Proteomes" id="UP000092654">
    <property type="component" value="Chromosome"/>
</dbReference>
<dbReference type="EMBL" id="CP011361">
    <property type="protein sequence ID" value="AKG04810.1"/>
    <property type="molecule type" value="Genomic_DNA"/>
</dbReference>
<dbReference type="OrthoDB" id="5389988at2"/>
<dbReference type="PATRIC" id="fig|1230341.3.peg.2574"/>
<gene>
    <name evidence="1" type="ORF">AAV35_008355</name>
    <name evidence="2" type="ORF">MJ3_12799</name>
</gene>
<reference evidence="4" key="2">
    <citation type="submission" date="2015-06" db="EMBL/GenBank/DDBJ databases">
        <title>Salimicrobium jeotgali MJ3, isolated from Myulchi jeot, a traditional Korean fermented seafood.</title>
        <authorList>
            <person name="Kim K.H."/>
            <person name="Jeon C.O."/>
            <person name="Jin H.M."/>
        </authorList>
    </citation>
    <scope>NUCLEOTIDE SEQUENCE [LARGE SCALE GENOMIC DNA]</scope>
    <source>
        <strain evidence="4">MJ3</strain>
    </source>
</reference>
<organism evidence="2 3">
    <name type="scientific">Salimicrobium jeotgali</name>
    <dbReference type="NCBI Taxonomy" id="1230341"/>
    <lineage>
        <taxon>Bacteria</taxon>
        <taxon>Bacillati</taxon>
        <taxon>Bacillota</taxon>
        <taxon>Bacilli</taxon>
        <taxon>Bacillales</taxon>
        <taxon>Bacillaceae</taxon>
        <taxon>Salimicrobium</taxon>
    </lineage>
</organism>
<dbReference type="CDD" id="cd09757">
    <property type="entry name" value="Cas8c_I-C"/>
    <property type="match status" value="1"/>
</dbReference>
<dbReference type="KEGG" id="sje:AAV35_008355"/>
<evidence type="ECO:0000313" key="3">
    <source>
        <dbReference type="Proteomes" id="UP000011746"/>
    </source>
</evidence>
<protein>
    <submittedName>
        <fullName evidence="1">Type I-C CRISPR-associated protein Cas8c/Csd1</fullName>
    </submittedName>
</protein>
<dbReference type="RefSeq" id="WP_008592319.1">
    <property type="nucleotide sequence ID" value="NZ_AMPQ01000044.1"/>
</dbReference>
<dbReference type="InterPro" id="IPR010144">
    <property type="entry name" value="CRISPR-assoc_prot_Csd1-typ"/>
</dbReference>
<dbReference type="Pfam" id="PF09709">
    <property type="entry name" value="Cas_Csd1"/>
    <property type="match status" value="1"/>
</dbReference>
<evidence type="ECO:0000313" key="2">
    <source>
        <dbReference type="EMBL" id="EKE30554.1"/>
    </source>
</evidence>
<dbReference type="eggNOG" id="COG5632">
    <property type="taxonomic scope" value="Bacteria"/>
</dbReference>
<dbReference type="NCBIfam" id="TIGR01863">
    <property type="entry name" value="cas_Csd1"/>
    <property type="match status" value="1"/>
</dbReference>